<accession>A0A9P3PQQ8</accession>
<keyword evidence="4 8" id="KW-0812">Transmembrane</keyword>
<dbReference type="GO" id="GO:0006862">
    <property type="term" value="P:nucleotide transport"/>
    <property type="evidence" value="ECO:0007669"/>
    <property type="project" value="InterPro"/>
</dbReference>
<dbReference type="EMBL" id="BRPK01000007">
    <property type="protein sequence ID" value="GLB39647.1"/>
    <property type="molecule type" value="Genomic_DNA"/>
</dbReference>
<dbReference type="GO" id="GO:0016020">
    <property type="term" value="C:membrane"/>
    <property type="evidence" value="ECO:0007669"/>
    <property type="project" value="UniProtKB-SubCell"/>
</dbReference>
<feature type="transmembrane region" description="Helical" evidence="9">
    <location>
        <begin position="222"/>
        <end position="241"/>
    </location>
</feature>
<dbReference type="Gene3D" id="1.50.40.10">
    <property type="entry name" value="Mitochondrial carrier domain"/>
    <property type="match status" value="1"/>
</dbReference>
<dbReference type="Proteomes" id="UP001063166">
    <property type="component" value="Unassembled WGS sequence"/>
</dbReference>
<keyword evidence="7 8" id="KW-0472">Membrane</keyword>
<sequence>MSDESRPTRLLQLVPALTLNMAIALAAAIPLTGVLIRYRANYSPKVVQLEGDDVAAQGRKGPAVSGYFSMLARVYRLEGWAGLYKGTMPAVLVSLVAITYHAIRFIILGNASLPGAQPLTEVGIWTRLGRSVLWMLVMLPVTILSSRAITTPYKLPFFGLKQSLHTLLTPTERSRPWVLYLTPGLMVATSLEIVVTVVSIMCVERNLLPELPKSREAIDAMFILKSLMYLAAVVISTTVVVPLEVMKARLAIQRNHASYDSLPSQEERRAALGEPPVYPRAVNEDVIGFRDEADPYTSFIDCAKRMIGEEGWSTMFRAWWISFLPLLAAGISMMFVEKKV</sequence>
<dbReference type="SUPFAM" id="SSF103506">
    <property type="entry name" value="Mitochondrial carrier"/>
    <property type="match status" value="1"/>
</dbReference>
<evidence type="ECO:0000256" key="7">
    <source>
        <dbReference type="ARBA" id="ARBA00023136"/>
    </source>
</evidence>
<dbReference type="AlphaFoldDB" id="A0A9P3PQQ8"/>
<protein>
    <submittedName>
        <fullName evidence="10">Mitochondrial carrier (TC 2.A.29) family protein</fullName>
    </submittedName>
</protein>
<comment type="caution">
    <text evidence="10">The sequence shown here is derived from an EMBL/GenBank/DDBJ whole genome shotgun (WGS) entry which is preliminary data.</text>
</comment>
<evidence type="ECO:0000313" key="11">
    <source>
        <dbReference type="Proteomes" id="UP001063166"/>
    </source>
</evidence>
<gene>
    <name evidence="10" type="ORF">LshimejAT787_0701570</name>
</gene>
<evidence type="ECO:0000256" key="8">
    <source>
        <dbReference type="PROSITE-ProRule" id="PRU00282"/>
    </source>
</evidence>
<evidence type="ECO:0000256" key="4">
    <source>
        <dbReference type="ARBA" id="ARBA00022692"/>
    </source>
</evidence>
<evidence type="ECO:0000256" key="3">
    <source>
        <dbReference type="ARBA" id="ARBA00022448"/>
    </source>
</evidence>
<comment type="similarity">
    <text evidence="2">Belongs to the mitochondrial carrier (TC 2.A.29) family.</text>
</comment>
<evidence type="ECO:0000256" key="1">
    <source>
        <dbReference type="ARBA" id="ARBA00004141"/>
    </source>
</evidence>
<evidence type="ECO:0000256" key="6">
    <source>
        <dbReference type="ARBA" id="ARBA00022989"/>
    </source>
</evidence>
<evidence type="ECO:0000256" key="5">
    <source>
        <dbReference type="ARBA" id="ARBA00022737"/>
    </source>
</evidence>
<dbReference type="InterPro" id="IPR044712">
    <property type="entry name" value="SLC25A32-like"/>
</dbReference>
<dbReference type="GO" id="GO:0055085">
    <property type="term" value="P:transmembrane transport"/>
    <property type="evidence" value="ECO:0007669"/>
    <property type="project" value="InterPro"/>
</dbReference>
<organism evidence="10 11">
    <name type="scientific">Lyophyllum shimeji</name>
    <name type="common">Hon-shimeji</name>
    <name type="synonym">Tricholoma shimeji</name>
    <dbReference type="NCBI Taxonomy" id="47721"/>
    <lineage>
        <taxon>Eukaryota</taxon>
        <taxon>Fungi</taxon>
        <taxon>Dikarya</taxon>
        <taxon>Basidiomycota</taxon>
        <taxon>Agaricomycotina</taxon>
        <taxon>Agaricomycetes</taxon>
        <taxon>Agaricomycetidae</taxon>
        <taxon>Agaricales</taxon>
        <taxon>Tricholomatineae</taxon>
        <taxon>Lyophyllaceae</taxon>
        <taxon>Lyophyllum</taxon>
    </lineage>
</organism>
<name>A0A9P3PQQ8_LYOSH</name>
<dbReference type="InterPro" id="IPR023395">
    <property type="entry name" value="MCP_dom_sf"/>
</dbReference>
<dbReference type="InterPro" id="IPR018108">
    <property type="entry name" value="MCP_transmembrane"/>
</dbReference>
<feature type="transmembrane region" description="Helical" evidence="9">
    <location>
        <begin position="177"/>
        <end position="201"/>
    </location>
</feature>
<keyword evidence="6 9" id="KW-1133">Transmembrane helix</keyword>
<evidence type="ECO:0000313" key="10">
    <source>
        <dbReference type="EMBL" id="GLB39647.1"/>
    </source>
</evidence>
<proteinExistence type="inferred from homology"/>
<reference evidence="10" key="1">
    <citation type="submission" date="2022-07" db="EMBL/GenBank/DDBJ databases">
        <title>The genome of Lyophyllum shimeji provides insight into the initial evolution of ectomycorrhizal fungal genome.</title>
        <authorList>
            <person name="Kobayashi Y."/>
            <person name="Shibata T."/>
            <person name="Hirakawa H."/>
            <person name="Shigenobu S."/>
            <person name="Nishiyama T."/>
            <person name="Yamada A."/>
            <person name="Hasebe M."/>
            <person name="Kawaguchi M."/>
        </authorList>
    </citation>
    <scope>NUCLEOTIDE SEQUENCE</scope>
    <source>
        <strain evidence="10">AT787</strain>
    </source>
</reference>
<feature type="transmembrane region" description="Helical" evidence="9">
    <location>
        <begin position="90"/>
        <end position="111"/>
    </location>
</feature>
<evidence type="ECO:0000256" key="2">
    <source>
        <dbReference type="ARBA" id="ARBA00006375"/>
    </source>
</evidence>
<feature type="repeat" description="Solcar" evidence="8">
    <location>
        <begin position="8"/>
        <end position="114"/>
    </location>
</feature>
<comment type="subcellular location">
    <subcellularLocation>
        <location evidence="1">Membrane</location>
        <topology evidence="1">Multi-pass membrane protein</topology>
    </subcellularLocation>
</comment>
<feature type="transmembrane region" description="Helical" evidence="9">
    <location>
        <begin position="132"/>
        <end position="150"/>
    </location>
</feature>
<keyword evidence="5" id="KW-0677">Repeat</keyword>
<keyword evidence="3" id="KW-0813">Transport</keyword>
<evidence type="ECO:0000256" key="9">
    <source>
        <dbReference type="SAM" id="Phobius"/>
    </source>
</evidence>
<feature type="transmembrane region" description="Helical" evidence="9">
    <location>
        <begin position="318"/>
        <end position="336"/>
    </location>
</feature>
<dbReference type="OrthoDB" id="21292at2759"/>
<dbReference type="PANTHER" id="PTHR45683">
    <property type="entry name" value="MITOCHONDRIAL NICOTINAMIDE ADENINE DINUCLEOTIDE TRANSPORTER 1-RELATED-RELATED"/>
    <property type="match status" value="1"/>
</dbReference>
<dbReference type="PROSITE" id="PS50920">
    <property type="entry name" value="SOLCAR"/>
    <property type="match status" value="1"/>
</dbReference>
<keyword evidence="11" id="KW-1185">Reference proteome</keyword>